<dbReference type="OrthoDB" id="8062037at2759"/>
<dbReference type="SUPFAM" id="SSF57850">
    <property type="entry name" value="RING/U-box"/>
    <property type="match status" value="1"/>
</dbReference>
<dbReference type="SMART" id="SM00184">
    <property type="entry name" value="RING"/>
    <property type="match status" value="1"/>
</dbReference>
<reference evidence="11" key="1">
    <citation type="submission" date="2025-08" db="UniProtKB">
        <authorList>
            <consortium name="RefSeq"/>
        </authorList>
    </citation>
    <scope>IDENTIFICATION</scope>
</reference>
<dbReference type="InterPro" id="IPR001841">
    <property type="entry name" value="Znf_RING"/>
</dbReference>
<evidence type="ECO:0000313" key="11">
    <source>
        <dbReference type="RefSeq" id="XP_010250396.1"/>
    </source>
</evidence>
<evidence type="ECO:0000256" key="8">
    <source>
        <dbReference type="PROSITE-ProRule" id="PRU00175"/>
    </source>
</evidence>
<dbReference type="KEGG" id="nnu:104592661"/>
<gene>
    <name evidence="11" type="primary">LOC104592661</name>
</gene>
<evidence type="ECO:0000256" key="6">
    <source>
        <dbReference type="ARBA" id="ARBA00022786"/>
    </source>
</evidence>
<dbReference type="GO" id="GO:0008270">
    <property type="term" value="F:zinc ion binding"/>
    <property type="evidence" value="ECO:0007669"/>
    <property type="project" value="UniProtKB-KW"/>
</dbReference>
<feature type="domain" description="RING-type" evidence="9">
    <location>
        <begin position="361"/>
        <end position="402"/>
    </location>
</feature>
<dbReference type="Gene3D" id="3.30.40.10">
    <property type="entry name" value="Zinc/RING finger domain, C3HC4 (zinc finger)"/>
    <property type="match status" value="1"/>
</dbReference>
<feature type="non-terminal residue" evidence="11">
    <location>
        <position position="1"/>
    </location>
</feature>
<comment type="catalytic activity">
    <reaction evidence="1">
        <text>S-ubiquitinyl-[E2 ubiquitin-conjugating enzyme]-L-cysteine + [acceptor protein]-L-lysine = [E2 ubiquitin-conjugating enzyme]-L-cysteine + N(6)-ubiquitinyl-[acceptor protein]-L-lysine.</text>
        <dbReference type="EC" id="2.3.2.27"/>
    </reaction>
</comment>
<organism evidence="10 11">
    <name type="scientific">Nelumbo nucifera</name>
    <name type="common">Sacred lotus</name>
    <dbReference type="NCBI Taxonomy" id="4432"/>
    <lineage>
        <taxon>Eukaryota</taxon>
        <taxon>Viridiplantae</taxon>
        <taxon>Streptophyta</taxon>
        <taxon>Embryophyta</taxon>
        <taxon>Tracheophyta</taxon>
        <taxon>Spermatophyta</taxon>
        <taxon>Magnoliopsida</taxon>
        <taxon>Proteales</taxon>
        <taxon>Nelumbonaceae</taxon>
        <taxon>Nelumbo</taxon>
    </lineage>
</organism>
<evidence type="ECO:0000256" key="4">
    <source>
        <dbReference type="ARBA" id="ARBA00022723"/>
    </source>
</evidence>
<dbReference type="PANTHER" id="PTHR22937:SF208">
    <property type="entry name" value="RING-TYPE E3 UBIQUITIN TRANSFERASE"/>
    <property type="match status" value="1"/>
</dbReference>
<accession>A0A1U7ZP39</accession>
<evidence type="ECO:0000313" key="10">
    <source>
        <dbReference type="Proteomes" id="UP000189703"/>
    </source>
</evidence>
<evidence type="ECO:0000256" key="2">
    <source>
        <dbReference type="ARBA" id="ARBA00012483"/>
    </source>
</evidence>
<evidence type="ECO:0000256" key="3">
    <source>
        <dbReference type="ARBA" id="ARBA00022679"/>
    </source>
</evidence>
<dbReference type="InParanoid" id="A0A1U7ZP39"/>
<keyword evidence="6" id="KW-0833">Ubl conjugation pathway</keyword>
<sequence>NGRNEENNNSPSCSHSISCELGEQNNIVSISDQRRDDGIRVDNELSLLHVGSRRADSMHESDHTCSSSPGRSLAVDQMSNIHNTSLRQGDLYSTHTLYFEPDMLSVRASPTNNSMTTASSNAVVISRRVLPPLSEAFPRRLTGRTPEVIQLALSNIIDNIRSIVSGSHDPSNLETQLPPSLSCILYHHLTLSRIPRSLSDIVQSSFLPVNGLTTPSSENAPALQLGEVASTSDEIGIQNEFDILSQQYLQSMAFLHRLAGGLLEGSILFRMLTGGGGGQFRLSSEDNLILSQPPLLDIANFYDRYGDMRVDVDNMSYEELLALEDRIGNVNTGLSEEAITRFLKQSTYFLLLEENSTKDACSICQEEYLEDDEMGKLDCGHAFHATCIKQWLRCKNLCPVCKSTGLTLCDPNMFRNS</sequence>
<dbReference type="GO" id="GO:0061630">
    <property type="term" value="F:ubiquitin protein ligase activity"/>
    <property type="evidence" value="ECO:0000318"/>
    <property type="project" value="GO_Central"/>
</dbReference>
<evidence type="ECO:0000256" key="7">
    <source>
        <dbReference type="ARBA" id="ARBA00022833"/>
    </source>
</evidence>
<dbReference type="eggNOG" id="KOG0800">
    <property type="taxonomic scope" value="Eukaryota"/>
</dbReference>
<dbReference type="Pfam" id="PF13639">
    <property type="entry name" value="zf-RING_2"/>
    <property type="match status" value="1"/>
</dbReference>
<keyword evidence="7" id="KW-0862">Zinc</keyword>
<name>A0A1U7ZP39_NELNU</name>
<keyword evidence="5 8" id="KW-0863">Zinc-finger</keyword>
<keyword evidence="4" id="KW-0479">Metal-binding</keyword>
<dbReference type="OMA" id="YHISELH"/>
<evidence type="ECO:0000259" key="9">
    <source>
        <dbReference type="PROSITE" id="PS50089"/>
    </source>
</evidence>
<dbReference type="PROSITE" id="PS50089">
    <property type="entry name" value="ZF_RING_2"/>
    <property type="match status" value="1"/>
</dbReference>
<keyword evidence="10" id="KW-1185">Reference proteome</keyword>
<dbReference type="Proteomes" id="UP000189703">
    <property type="component" value="Unplaced"/>
</dbReference>
<evidence type="ECO:0000256" key="5">
    <source>
        <dbReference type="ARBA" id="ARBA00022771"/>
    </source>
</evidence>
<dbReference type="GeneID" id="104592661"/>
<dbReference type="RefSeq" id="XP_010250396.1">
    <property type="nucleotide sequence ID" value="XM_010252094.1"/>
</dbReference>
<dbReference type="EC" id="2.3.2.27" evidence="2"/>
<dbReference type="InterPro" id="IPR045191">
    <property type="entry name" value="MBR1/2-like"/>
</dbReference>
<protein>
    <recommendedName>
        <fullName evidence="2">RING-type E3 ubiquitin transferase</fullName>
        <ecNumber evidence="2">2.3.2.27</ecNumber>
    </recommendedName>
</protein>
<proteinExistence type="predicted"/>
<dbReference type="AlphaFoldDB" id="A0A1U7ZP39"/>
<dbReference type="PANTHER" id="PTHR22937">
    <property type="entry name" value="E3 UBIQUITIN-PROTEIN LIGASE RNF165"/>
    <property type="match status" value="1"/>
</dbReference>
<dbReference type="InterPro" id="IPR013083">
    <property type="entry name" value="Znf_RING/FYVE/PHD"/>
</dbReference>
<evidence type="ECO:0000256" key="1">
    <source>
        <dbReference type="ARBA" id="ARBA00000900"/>
    </source>
</evidence>
<keyword evidence="3" id="KW-0808">Transferase</keyword>